<organism evidence="2 3">
    <name type="scientific">Agrobacterium radiobacter</name>
    <dbReference type="NCBI Taxonomy" id="362"/>
    <lineage>
        <taxon>Bacteria</taxon>
        <taxon>Pseudomonadati</taxon>
        <taxon>Pseudomonadota</taxon>
        <taxon>Alphaproteobacteria</taxon>
        <taxon>Hyphomicrobiales</taxon>
        <taxon>Rhizobiaceae</taxon>
        <taxon>Rhizobium/Agrobacterium group</taxon>
        <taxon>Agrobacterium</taxon>
        <taxon>Agrobacterium tumefaciens complex</taxon>
    </lineage>
</organism>
<keyword evidence="3" id="KW-1185">Reference proteome</keyword>
<evidence type="ECO:0000313" key="3">
    <source>
        <dbReference type="Proteomes" id="UP000534590"/>
    </source>
</evidence>
<evidence type="ECO:0000259" key="1">
    <source>
        <dbReference type="Pfam" id="PF18735"/>
    </source>
</evidence>
<dbReference type="InterPro" id="IPR041519">
    <property type="entry name" value="HEPN_RiboL-PSP"/>
</dbReference>
<reference evidence="2 3" key="1">
    <citation type="submission" date="2020-08" db="EMBL/GenBank/DDBJ databases">
        <title>Genomic Encyclopedia of Type Strains, Phase IV (KMG-V): Genome sequencing to study the core and pangenomes of soil and plant-associated prokaryotes.</title>
        <authorList>
            <person name="Whitman W."/>
        </authorList>
    </citation>
    <scope>NUCLEOTIDE SEQUENCE [LARGE SCALE GENOMIC DNA]</scope>
    <source>
        <strain evidence="2 3">SEMIA 461</strain>
    </source>
</reference>
<name>A0ABR6J6L4_AGRRD</name>
<evidence type="ECO:0000313" key="2">
    <source>
        <dbReference type="EMBL" id="MBB4490582.1"/>
    </source>
</evidence>
<gene>
    <name evidence="2" type="ORF">GGE40_002413</name>
</gene>
<dbReference type="EMBL" id="JACIHP010000002">
    <property type="protein sequence ID" value="MBB4490582.1"/>
    <property type="molecule type" value="Genomic_DNA"/>
</dbReference>
<dbReference type="RefSeq" id="WP_135522058.1">
    <property type="nucleotide sequence ID" value="NZ_JACIGN010000007.1"/>
</dbReference>
<protein>
    <recommendedName>
        <fullName evidence="1">RiboL-PSP-HEPN domain-containing protein</fullName>
    </recommendedName>
</protein>
<comment type="caution">
    <text evidence="2">The sequence shown here is derived from an EMBL/GenBank/DDBJ whole genome shotgun (WGS) entry which is preliminary data.</text>
</comment>
<proteinExistence type="predicted"/>
<sequence>MPSKALNKFETTMMKDVARIIESHSALAGGARGKKGLGHLTRGGVLLLCSAWELYLEEVLGEAVKFACDKAAAPDDLPKDVKKTIAAFVVGSQHELKALAMAGDGWKAVYQEAAQIKIDAVNTPKPGVINPIFKKFLGIAQISSCWHHGEQSVKDFVTARGDIAHRGSDAGYVTIGKLRDEYKPSIMRTALDTDNYLSQHLKDMFAAKLRPWNKRAP</sequence>
<accession>A0ABR6J6L4</accession>
<feature type="domain" description="RiboL-PSP-HEPN" evidence="1">
    <location>
        <begin position="27"/>
        <end position="195"/>
    </location>
</feature>
<dbReference type="Pfam" id="PF18735">
    <property type="entry name" value="HEPN_RiboL-PSP"/>
    <property type="match status" value="1"/>
</dbReference>
<dbReference type="Proteomes" id="UP000534590">
    <property type="component" value="Unassembled WGS sequence"/>
</dbReference>